<dbReference type="InterPro" id="IPR007815">
    <property type="entry name" value="Emycin_Estase"/>
</dbReference>
<dbReference type="EC" id="3.1.1.-" evidence="1"/>
<evidence type="ECO:0000313" key="1">
    <source>
        <dbReference type="EMBL" id="MBB4932297.1"/>
    </source>
</evidence>
<dbReference type="RefSeq" id="WP_184579631.1">
    <property type="nucleotide sequence ID" value="NZ_JACHJT010000001.1"/>
</dbReference>
<gene>
    <name evidence="1" type="ORF">F4561_003117</name>
</gene>
<name>A0A7W7RHW3_9ACTN</name>
<organism evidence="1 2">
    <name type="scientific">Lipingzhangella halophila</name>
    <dbReference type="NCBI Taxonomy" id="1783352"/>
    <lineage>
        <taxon>Bacteria</taxon>
        <taxon>Bacillati</taxon>
        <taxon>Actinomycetota</taxon>
        <taxon>Actinomycetes</taxon>
        <taxon>Streptosporangiales</taxon>
        <taxon>Nocardiopsidaceae</taxon>
        <taxon>Lipingzhangella</taxon>
    </lineage>
</organism>
<sequence>MASTTDELAPPVHQWIREHAHPLATTDPTTALDDLEPLRTMVGDAEIVGLAEATRAGHEVASLGHRVFRFLATEMGFRTLAIQDDAAVVHQLDHYVSTGQGDPHQLVAALWRPRRTREMLDLVHWTRSFNQRFPADPMRMVGLDPASARPSDYDDVAALVTRTAPRVGTRLRQRYDVIVTAHELAEHVQQARGVHPGRPFAELAREAHEMVDSLPHSDTKSRALEQAQRIVDFHAGGFAADFDYAALRHQSVATMNRLRRETGTRIVYWEGIALTANAARFEPLAVLEEPFRTVGSQLRTELGTGYFPVLLGFGHGTLGDVHQGQRVPAPERGSFDAALAAAGLGRYLLDLRTAPAGPVGDWLHSRRGLRVISGVYDAAADPDHYTIGALGEWFDAVVHVDTITPTTLL</sequence>
<keyword evidence="2" id="KW-1185">Reference proteome</keyword>
<dbReference type="SUPFAM" id="SSF159501">
    <property type="entry name" value="EreA/ChaN-like"/>
    <property type="match status" value="1"/>
</dbReference>
<proteinExistence type="predicted"/>
<dbReference type="InterPro" id="IPR052036">
    <property type="entry name" value="Hydrolase/PRTase-associated"/>
</dbReference>
<protein>
    <submittedName>
        <fullName evidence="1">Erythromycin esterase</fullName>
        <ecNumber evidence="1">3.1.1.-</ecNumber>
    </submittedName>
</protein>
<dbReference type="AlphaFoldDB" id="A0A7W7RHW3"/>
<dbReference type="Proteomes" id="UP000523007">
    <property type="component" value="Unassembled WGS sequence"/>
</dbReference>
<dbReference type="PANTHER" id="PTHR31299">
    <property type="entry name" value="ESTERASE, PUTATIVE (AFU_ORTHOLOGUE AFUA_1G05850)-RELATED"/>
    <property type="match status" value="1"/>
</dbReference>
<comment type="caution">
    <text evidence="1">The sequence shown here is derived from an EMBL/GenBank/DDBJ whole genome shotgun (WGS) entry which is preliminary data.</text>
</comment>
<dbReference type="Gene3D" id="3.40.1660.10">
    <property type="entry name" value="EreA-like (biosynthetic domain)"/>
    <property type="match status" value="1"/>
</dbReference>
<accession>A0A7W7RHW3</accession>
<dbReference type="CDD" id="cd14728">
    <property type="entry name" value="Ere-like"/>
    <property type="match status" value="1"/>
</dbReference>
<dbReference type="GO" id="GO:0016787">
    <property type="term" value="F:hydrolase activity"/>
    <property type="evidence" value="ECO:0007669"/>
    <property type="project" value="UniProtKB-KW"/>
</dbReference>
<keyword evidence="1" id="KW-0378">Hydrolase</keyword>
<dbReference type="Gene3D" id="1.20.1440.30">
    <property type="entry name" value="Biosynthetic Protein domain"/>
    <property type="match status" value="1"/>
</dbReference>
<dbReference type="GO" id="GO:0046677">
    <property type="term" value="P:response to antibiotic"/>
    <property type="evidence" value="ECO:0007669"/>
    <property type="project" value="InterPro"/>
</dbReference>
<dbReference type="Gene3D" id="3.30.1870.10">
    <property type="entry name" value="EreA-like, domain 2"/>
    <property type="match status" value="1"/>
</dbReference>
<dbReference type="EMBL" id="JACHJT010000001">
    <property type="protein sequence ID" value="MBB4932297.1"/>
    <property type="molecule type" value="Genomic_DNA"/>
</dbReference>
<dbReference type="PANTHER" id="PTHR31299:SF0">
    <property type="entry name" value="ESTERASE, PUTATIVE (AFU_ORTHOLOGUE AFUA_1G05850)-RELATED"/>
    <property type="match status" value="1"/>
</dbReference>
<dbReference type="Pfam" id="PF05139">
    <property type="entry name" value="Erythro_esteras"/>
    <property type="match status" value="1"/>
</dbReference>
<evidence type="ECO:0000313" key="2">
    <source>
        <dbReference type="Proteomes" id="UP000523007"/>
    </source>
</evidence>
<reference evidence="1 2" key="1">
    <citation type="submission" date="2020-08" db="EMBL/GenBank/DDBJ databases">
        <title>Sequencing the genomes of 1000 actinobacteria strains.</title>
        <authorList>
            <person name="Klenk H.-P."/>
        </authorList>
    </citation>
    <scope>NUCLEOTIDE SEQUENCE [LARGE SCALE GENOMIC DNA]</scope>
    <source>
        <strain evidence="1 2">DSM 102030</strain>
    </source>
</reference>